<evidence type="ECO:0000256" key="4">
    <source>
        <dbReference type="SAM" id="MobiDB-lite"/>
    </source>
</evidence>
<dbReference type="PROSITE" id="PS00122">
    <property type="entry name" value="CARBOXYLESTERASE_B_1"/>
    <property type="match status" value="1"/>
</dbReference>
<keyword evidence="2 3" id="KW-0378">Hydrolase</keyword>
<keyword evidence="7" id="KW-1185">Reference proteome</keyword>
<dbReference type="InterPro" id="IPR002018">
    <property type="entry name" value="CarbesteraseB"/>
</dbReference>
<dbReference type="GO" id="GO:0052689">
    <property type="term" value="F:carboxylic ester hydrolase activity"/>
    <property type="evidence" value="ECO:0007669"/>
    <property type="project" value="TreeGrafter"/>
</dbReference>
<comment type="similarity">
    <text evidence="1 3">Belongs to the type-B carboxylesterase/lipase family.</text>
</comment>
<proteinExistence type="inferred from homology"/>
<dbReference type="AlphaFoldDB" id="M5G0Z2"/>
<feature type="domain" description="Carboxylesterase type B" evidence="5">
    <location>
        <begin position="400"/>
        <end position="504"/>
    </location>
</feature>
<dbReference type="OrthoDB" id="408631at2759"/>
<evidence type="ECO:0000256" key="2">
    <source>
        <dbReference type="ARBA" id="ARBA00022801"/>
    </source>
</evidence>
<feature type="compositionally biased region" description="Polar residues" evidence="4">
    <location>
        <begin position="52"/>
        <end position="63"/>
    </location>
</feature>
<reference evidence="6 7" key="1">
    <citation type="journal article" date="2012" name="Science">
        <title>The Paleozoic origin of enzymatic lignin decomposition reconstructed from 31 fungal genomes.</title>
        <authorList>
            <person name="Floudas D."/>
            <person name="Binder M."/>
            <person name="Riley R."/>
            <person name="Barry K."/>
            <person name="Blanchette R.A."/>
            <person name="Henrissat B."/>
            <person name="Martinez A.T."/>
            <person name="Otillar R."/>
            <person name="Spatafora J.W."/>
            <person name="Yadav J.S."/>
            <person name="Aerts A."/>
            <person name="Benoit I."/>
            <person name="Boyd A."/>
            <person name="Carlson A."/>
            <person name="Copeland A."/>
            <person name="Coutinho P.M."/>
            <person name="de Vries R.P."/>
            <person name="Ferreira P."/>
            <person name="Findley K."/>
            <person name="Foster B."/>
            <person name="Gaskell J."/>
            <person name="Glotzer D."/>
            <person name="Gorecki P."/>
            <person name="Heitman J."/>
            <person name="Hesse C."/>
            <person name="Hori C."/>
            <person name="Igarashi K."/>
            <person name="Jurgens J.A."/>
            <person name="Kallen N."/>
            <person name="Kersten P."/>
            <person name="Kohler A."/>
            <person name="Kuees U."/>
            <person name="Kumar T.K.A."/>
            <person name="Kuo A."/>
            <person name="LaButti K."/>
            <person name="Larrondo L.F."/>
            <person name="Lindquist E."/>
            <person name="Ling A."/>
            <person name="Lombard V."/>
            <person name="Lucas S."/>
            <person name="Lundell T."/>
            <person name="Martin R."/>
            <person name="McLaughlin D.J."/>
            <person name="Morgenstern I."/>
            <person name="Morin E."/>
            <person name="Murat C."/>
            <person name="Nagy L.G."/>
            <person name="Nolan M."/>
            <person name="Ohm R.A."/>
            <person name="Patyshakuliyeva A."/>
            <person name="Rokas A."/>
            <person name="Ruiz-Duenas F.J."/>
            <person name="Sabat G."/>
            <person name="Salamov A."/>
            <person name="Samejima M."/>
            <person name="Schmutz J."/>
            <person name="Slot J.C."/>
            <person name="St John F."/>
            <person name="Stenlid J."/>
            <person name="Sun H."/>
            <person name="Sun S."/>
            <person name="Syed K."/>
            <person name="Tsang A."/>
            <person name="Wiebenga A."/>
            <person name="Young D."/>
            <person name="Pisabarro A."/>
            <person name="Eastwood D.C."/>
            <person name="Martin F."/>
            <person name="Cullen D."/>
            <person name="Grigoriev I.V."/>
            <person name="Hibbett D.S."/>
        </authorList>
    </citation>
    <scope>NUCLEOTIDE SEQUENCE [LARGE SCALE GENOMIC DNA]</scope>
    <source>
        <strain evidence="6 7">DJM-731 SS1</strain>
    </source>
</reference>
<feature type="domain" description="Carboxylesterase type B" evidence="5">
    <location>
        <begin position="63"/>
        <end position="384"/>
    </location>
</feature>
<dbReference type="Proteomes" id="UP000030653">
    <property type="component" value="Unassembled WGS sequence"/>
</dbReference>
<dbReference type="InterPro" id="IPR019826">
    <property type="entry name" value="Carboxylesterase_B_AS"/>
</dbReference>
<dbReference type="Pfam" id="PF00135">
    <property type="entry name" value="COesterase"/>
    <property type="match status" value="2"/>
</dbReference>
<accession>M5G0Z2</accession>
<gene>
    <name evidence="6" type="ORF">DACRYDRAFT_15681</name>
</gene>
<dbReference type="Gene3D" id="3.40.50.1820">
    <property type="entry name" value="alpha/beta hydrolase"/>
    <property type="match status" value="1"/>
</dbReference>
<dbReference type="InterPro" id="IPR050654">
    <property type="entry name" value="AChE-related_enzymes"/>
</dbReference>
<evidence type="ECO:0000256" key="1">
    <source>
        <dbReference type="ARBA" id="ARBA00005964"/>
    </source>
</evidence>
<dbReference type="OMA" id="KTAVMIW"/>
<dbReference type="GeneID" id="63686190"/>
<dbReference type="EMBL" id="JH795862">
    <property type="protein sequence ID" value="EJU02409.1"/>
    <property type="molecule type" value="Genomic_DNA"/>
</dbReference>
<dbReference type="PANTHER" id="PTHR43918">
    <property type="entry name" value="ACETYLCHOLINESTERASE"/>
    <property type="match status" value="1"/>
</dbReference>
<name>M5G0Z2_DACPD</name>
<dbReference type="STRING" id="1858805.M5G0Z2"/>
<dbReference type="SUPFAM" id="SSF53474">
    <property type="entry name" value="alpha/beta-Hydrolases"/>
    <property type="match status" value="1"/>
</dbReference>
<dbReference type="PANTHER" id="PTHR43918:SF4">
    <property type="entry name" value="CARBOXYLIC ESTER HYDROLASE"/>
    <property type="match status" value="1"/>
</dbReference>
<dbReference type="InterPro" id="IPR029058">
    <property type="entry name" value="AB_hydrolase_fold"/>
</dbReference>
<evidence type="ECO:0000256" key="3">
    <source>
        <dbReference type="RuleBase" id="RU361235"/>
    </source>
</evidence>
<feature type="region of interest" description="Disordered" evidence="4">
    <location>
        <begin position="19"/>
        <end position="63"/>
    </location>
</feature>
<evidence type="ECO:0000313" key="7">
    <source>
        <dbReference type="Proteomes" id="UP000030653"/>
    </source>
</evidence>
<keyword evidence="3" id="KW-0732">Signal</keyword>
<protein>
    <recommendedName>
        <fullName evidence="3">Carboxylic ester hydrolase</fullName>
        <ecNumber evidence="3">3.1.1.-</ecNumber>
    </recommendedName>
</protein>
<dbReference type="ESTHER" id="dacsp-m5g0z2">
    <property type="family name" value="Fungal_carboxylesterase_lipase"/>
</dbReference>
<organism evidence="6 7">
    <name type="scientific">Dacryopinax primogenitus (strain DJM 731)</name>
    <name type="common">Brown rot fungus</name>
    <dbReference type="NCBI Taxonomy" id="1858805"/>
    <lineage>
        <taxon>Eukaryota</taxon>
        <taxon>Fungi</taxon>
        <taxon>Dikarya</taxon>
        <taxon>Basidiomycota</taxon>
        <taxon>Agaricomycotina</taxon>
        <taxon>Dacrymycetes</taxon>
        <taxon>Dacrymycetales</taxon>
        <taxon>Dacrymycetaceae</taxon>
        <taxon>Dacryopinax</taxon>
    </lineage>
</organism>
<sequence>MLFSLTTLLFAASISAQLTPSGAHNQPTHNPPEHNPPEHNPPGHNQPVHGQPTHNQPTSGQGTLVTTTEGIVQGSLVTSTVRQWLGIPFAAPPTGTQRFGRPQPPLAHNATFTATQFGNSCFATLTEFLVLEGIFAQQESLKYDEDCLNLNIWAPATNRPQGGAVMIWIYGGGDIYGSSDTPLWNGATFVENHDDLVIVSFNYRSNIFGFPGAPQQTANLGLLDRDAAIQWVHANIAAFGGDPNRITLFGNSAGSMAADAYAFSHPNDTIVKGIILQSGTVQLTPILELGAVSPTSANSSWNTVATAVGCGSTTDATQFACMQAVPMLTLLNETIVSRQVFAPFPDEETLFSDVSTRSANGEFLKVPLLIGTNLNEGDIFVLEFEEELLGSELALATTLFSDLITEIVFLCPAVQAAGDRLAAAVPTWRYVYEGVFPDINNNTAELRSYHTAEIPSVFGTFRQSTFNFPPTANEIALSAYMQSAWVAFARNPVSGLTSFGWPNFSTSLLTPSIAALGNSKNPAGVTFSPPIEFDVGCNVVEEVEPVILSLFSTLGSIL</sequence>
<dbReference type="EC" id="3.1.1.-" evidence="3"/>
<dbReference type="RefSeq" id="XP_040629303.1">
    <property type="nucleotide sequence ID" value="XM_040771128.1"/>
</dbReference>
<evidence type="ECO:0000313" key="6">
    <source>
        <dbReference type="EMBL" id="EJU02409.1"/>
    </source>
</evidence>
<feature type="signal peptide" evidence="3">
    <location>
        <begin position="1"/>
        <end position="16"/>
    </location>
</feature>
<dbReference type="HOGENOM" id="CLU_006586_15_2_1"/>
<evidence type="ECO:0000259" key="5">
    <source>
        <dbReference type="Pfam" id="PF00135"/>
    </source>
</evidence>
<feature type="chain" id="PRO_5005140981" description="Carboxylic ester hydrolase" evidence="3">
    <location>
        <begin position="17"/>
        <end position="558"/>
    </location>
</feature>